<dbReference type="Proteomes" id="UP000275846">
    <property type="component" value="Unassembled WGS sequence"/>
</dbReference>
<reference evidence="1 2" key="1">
    <citation type="submission" date="2018-11" db="EMBL/GenBank/DDBJ databases">
        <authorList>
            <consortium name="Pathogen Informatics"/>
        </authorList>
    </citation>
    <scope>NUCLEOTIDE SEQUENCE [LARGE SCALE GENOMIC DNA]</scope>
    <source>
        <strain evidence="1 2">NST_G2</strain>
    </source>
</reference>
<dbReference type="AlphaFoldDB" id="A0A3P7DS15"/>
<dbReference type="STRING" id="70667.A0A3P7DS15"/>
<name>A0A3P7DS15_SCHSO</name>
<sequence>MPTIFHQAIRALSVVVDLFLGISPSLNLLPTFLGVPTNLYGPIDVTEHFRYATIRTPEVFSNVEPNKAVLVLVLCNRALSSSP</sequence>
<protein>
    <submittedName>
        <fullName evidence="1">Uncharacterized protein</fullName>
    </submittedName>
</protein>
<gene>
    <name evidence="1" type="ORF">SSLN_LOCUS20048</name>
</gene>
<keyword evidence="2" id="KW-1185">Reference proteome</keyword>
<evidence type="ECO:0000313" key="1">
    <source>
        <dbReference type="EMBL" id="VDM06434.1"/>
    </source>
</evidence>
<dbReference type="EMBL" id="UYSU01051892">
    <property type="protein sequence ID" value="VDM06434.1"/>
    <property type="molecule type" value="Genomic_DNA"/>
</dbReference>
<evidence type="ECO:0000313" key="2">
    <source>
        <dbReference type="Proteomes" id="UP000275846"/>
    </source>
</evidence>
<organism evidence="1 2">
    <name type="scientific">Schistocephalus solidus</name>
    <name type="common">Tapeworm</name>
    <dbReference type="NCBI Taxonomy" id="70667"/>
    <lineage>
        <taxon>Eukaryota</taxon>
        <taxon>Metazoa</taxon>
        <taxon>Spiralia</taxon>
        <taxon>Lophotrochozoa</taxon>
        <taxon>Platyhelminthes</taxon>
        <taxon>Cestoda</taxon>
        <taxon>Eucestoda</taxon>
        <taxon>Diphyllobothriidea</taxon>
        <taxon>Diphyllobothriidae</taxon>
        <taxon>Schistocephalus</taxon>
    </lineage>
</organism>
<proteinExistence type="predicted"/>
<accession>A0A3P7DS15</accession>
<dbReference type="OrthoDB" id="10009983at2759"/>